<protein>
    <submittedName>
        <fullName evidence="2">HNH endonuclease</fullName>
    </submittedName>
</protein>
<dbReference type="SUPFAM" id="SSF54060">
    <property type="entry name" value="His-Me finger endonucleases"/>
    <property type="match status" value="1"/>
</dbReference>
<sequence>MAHCDTPHSPASEELRTIHKRKYKLYREAPSGVVSASGKPLGYKRKDGYWILSYGGKQMLAHRVVWMLTHGEIPEGMVIDHINRNPSDNRIENLRCVTQAVNLSNVDVRSHCLSGEKYIALDKRTGRFAVRIRRKSHGTYGTLEEAISVRDAAINPH</sequence>
<keyword evidence="2" id="KW-0255">Endonuclease</keyword>
<keyword evidence="2" id="KW-0540">Nuclease</keyword>
<evidence type="ECO:0000313" key="3">
    <source>
        <dbReference type="Proteomes" id="UP000261929"/>
    </source>
</evidence>
<accession>A0A385IQ56</accession>
<evidence type="ECO:0000259" key="1">
    <source>
        <dbReference type="SMART" id="SM00507"/>
    </source>
</evidence>
<dbReference type="GO" id="GO:0004519">
    <property type="term" value="F:endonuclease activity"/>
    <property type="evidence" value="ECO:0007669"/>
    <property type="project" value="UniProtKB-KW"/>
</dbReference>
<name>A0A385IQ56_9CAUD</name>
<evidence type="ECO:0000313" key="2">
    <source>
        <dbReference type="EMBL" id="AXY85329.1"/>
    </source>
</evidence>
<feature type="domain" description="HNH nuclease" evidence="1">
    <location>
        <begin position="55"/>
        <end position="103"/>
    </location>
</feature>
<dbReference type="SMART" id="SM00507">
    <property type="entry name" value="HNHc"/>
    <property type="match status" value="1"/>
</dbReference>
<organism evidence="2 3">
    <name type="scientific">Escherichia phage LL2</name>
    <dbReference type="NCBI Taxonomy" id="2301650"/>
    <lineage>
        <taxon>Viruses</taxon>
        <taxon>Duplodnaviria</taxon>
        <taxon>Heunggongvirae</taxon>
        <taxon>Uroviricota</taxon>
        <taxon>Caudoviricetes</taxon>
        <taxon>Autographivirales</taxon>
        <taxon>Autotranscriptaviridae</taxon>
        <taxon>Studiervirinae</taxon>
        <taxon>Teetrevirus</taxon>
        <taxon>Teetrevirus LL2</taxon>
    </lineage>
</organism>
<dbReference type="InterPro" id="IPR044925">
    <property type="entry name" value="His-Me_finger_sf"/>
</dbReference>
<gene>
    <name evidence="2" type="ORF">LL2_011</name>
</gene>
<reference evidence="2 3" key="1">
    <citation type="submission" date="2018-08" db="EMBL/GenBank/DDBJ databases">
        <title>Complete genome of Escherichia coli phage LL2.</title>
        <authorList>
            <person name="Rangan R.S."/>
            <person name="O'Leary C.J."/>
            <person name="Lauren L."/>
            <person name="Liu M."/>
        </authorList>
    </citation>
    <scope>NUCLEOTIDE SEQUENCE [LARGE SCALE GENOMIC DNA]</scope>
</reference>
<dbReference type="EMBL" id="MH717709">
    <property type="protein sequence ID" value="AXY85329.1"/>
    <property type="molecule type" value="Genomic_DNA"/>
</dbReference>
<dbReference type="Proteomes" id="UP000261929">
    <property type="component" value="Segment"/>
</dbReference>
<keyword evidence="2" id="KW-0378">Hydrolase</keyword>
<dbReference type="Pfam" id="PF13392">
    <property type="entry name" value="HNH_3"/>
    <property type="match status" value="1"/>
</dbReference>
<dbReference type="InterPro" id="IPR003615">
    <property type="entry name" value="HNH_nuc"/>
</dbReference>
<dbReference type="Gene3D" id="3.90.75.20">
    <property type="match status" value="1"/>
</dbReference>
<keyword evidence="3" id="KW-1185">Reference proteome</keyword>
<proteinExistence type="predicted"/>